<evidence type="ECO:0000256" key="3">
    <source>
        <dbReference type="SAM" id="Phobius"/>
    </source>
</evidence>
<accession>A0A9J6FTV9</accession>
<evidence type="ECO:0000256" key="2">
    <source>
        <dbReference type="SAM" id="MobiDB-lite"/>
    </source>
</evidence>
<dbReference type="OrthoDB" id="6480780at2759"/>
<protein>
    <recommendedName>
        <fullName evidence="4">Peptidase M13 N-terminal domain-containing protein</fullName>
    </recommendedName>
</protein>
<sequence length="1237" mass="142061">MSSSHGLELRDTPEPVPKQQLFSEIIYENLDTAASEASLRGRHRNSPASTSSASSTAAYGGWSRFSVTHGGDAVIRSAAGNSIFTGRLSFKRSLQWNPTASIDRKLRERRLSLWRYGSLAGAESNSFRTPPAARSRQLVCFALAFLTAGIALVVLVVCLRLTANSDDPLASAKHVPELPCEQYDYCRRQAAIADRWLNRSARPCDDFHEYVCGAWTRSHGGSTSQDEEKTDWVLNTLLSRALSEMAEKPPVTANGSQYEFELANDVLFEQCMKTDSRERRSLGVARKLLAQFGLGGWPYTAPHNTPDVTFSNVLLTATRLALNLGLTALVNVRVFGTTTDRTFEVDDPALLLRKDDLSGAEAKARALVLHRQLIAESFFYFAHTSKYVYKVQEQIQLVSLILAHATRRNSERRFCTFSHETVPIGELGVLELYIRRLMPEKTNLSENVTVLLRNPLVARALDFVFRYLRPEHLLNYLGFRLLVHLSPFIFEIPNNIVRARMNQLTGVDKMVWLKAEVCLRLSEEALPLFYLYDLYATKSPTYWQRLDSVLNVIKRAVLTRAVVPWKFSTDDKKKLLRILMFTEYRTFLPRWLLNDTLLEAYNQRLLPNRNADVFQMYAHVWRRRTHAALSPRPSDRYITDPDWQGSVFDTMPHYSFADNTLYIPMAMFNMSLPATQDAFYMHAITATWKLAYALAPIFELSMYWDNATLASYASYEVCAASRYGPYLTPGIRDSALHLAYADEISLFWSERLVSVLNVIKRAVLTRAVVPWKFSTDDKKKLLRILMFTEYRTFLPRWLLNDTLLEAYNQRLLPNRNADVFQMYTHVWRRRTHAALSPRPSDRYITDPDWQGSVFDTMPHYSFADNTLYIPMAMFNMSLPATQDAFYMHAITATWKLAYALAPIFELSMYWDNATLASYASYEVCAASRYGPYLTPGIRDSALHLAYADEISLFWSERLDSVLNVIKRAVLTRAVVPWKFSTDDKKKLLRILMFTEYRTFLPRWLLNDTLLEAYNQRLLPNRNADVFQMYTHVWRRRTHAALSPRPSDRYITDPDWQGSVFDTMPHYSFADNTLYIPMAMFNMSLPATQDAFYMHAITATWKLAYALAPIFELSMYWDNATLASYASYEVCAASRYGPYLTPGIRDSALHLAYADEISLFWSERLVSVLLATPGVNPIAGMSREHFFYIYMAMSKCRNYGVSLQPTSTVSSKQRLNIPFLHSLKFRKLWSCRSRWNCK</sequence>
<name>A0A9J6FTV9_HAELO</name>
<dbReference type="SUPFAM" id="SSF55486">
    <property type="entry name" value="Metalloproteases ('zincins'), catalytic domain"/>
    <property type="match status" value="1"/>
</dbReference>
<dbReference type="PANTHER" id="PTHR11733:SF241">
    <property type="entry name" value="GH26575P-RELATED"/>
    <property type="match status" value="1"/>
</dbReference>
<dbReference type="PANTHER" id="PTHR11733">
    <property type="entry name" value="ZINC METALLOPROTEASE FAMILY M13 NEPRILYSIN-RELATED"/>
    <property type="match status" value="1"/>
</dbReference>
<feature type="domain" description="Peptidase M13 N-terminal" evidence="4">
    <location>
        <begin position="203"/>
        <end position="527"/>
    </location>
</feature>
<comment type="caution">
    <text evidence="5">The sequence shown here is derived from an EMBL/GenBank/DDBJ whole genome shotgun (WGS) entry which is preliminary data.</text>
</comment>
<dbReference type="Gene3D" id="1.10.1380.10">
    <property type="entry name" value="Neutral endopeptidase , domain2"/>
    <property type="match status" value="1"/>
</dbReference>
<comment type="similarity">
    <text evidence="1">Belongs to the peptidase M13 family.</text>
</comment>
<dbReference type="InterPro" id="IPR000718">
    <property type="entry name" value="Peptidase_M13"/>
</dbReference>
<dbReference type="GO" id="GO:0004222">
    <property type="term" value="F:metalloendopeptidase activity"/>
    <property type="evidence" value="ECO:0007669"/>
    <property type="project" value="InterPro"/>
</dbReference>
<dbReference type="GO" id="GO:0005886">
    <property type="term" value="C:plasma membrane"/>
    <property type="evidence" value="ECO:0007669"/>
    <property type="project" value="TreeGrafter"/>
</dbReference>
<dbReference type="Proteomes" id="UP000821853">
    <property type="component" value="Chromosome 2"/>
</dbReference>
<keyword evidence="6" id="KW-1185">Reference proteome</keyword>
<dbReference type="InterPro" id="IPR008753">
    <property type="entry name" value="Peptidase_M13_N"/>
</dbReference>
<dbReference type="InterPro" id="IPR024079">
    <property type="entry name" value="MetalloPept_cat_dom_sf"/>
</dbReference>
<keyword evidence="3" id="KW-0812">Transmembrane</keyword>
<dbReference type="Pfam" id="PF05649">
    <property type="entry name" value="Peptidase_M13_N"/>
    <property type="match status" value="1"/>
</dbReference>
<feature type="region of interest" description="Disordered" evidence="2">
    <location>
        <begin position="37"/>
        <end position="56"/>
    </location>
</feature>
<reference evidence="5 6" key="1">
    <citation type="journal article" date="2020" name="Cell">
        <title>Large-Scale Comparative Analyses of Tick Genomes Elucidate Their Genetic Diversity and Vector Capacities.</title>
        <authorList>
            <consortium name="Tick Genome and Microbiome Consortium (TIGMIC)"/>
            <person name="Jia N."/>
            <person name="Wang J."/>
            <person name="Shi W."/>
            <person name="Du L."/>
            <person name="Sun Y."/>
            <person name="Zhan W."/>
            <person name="Jiang J.F."/>
            <person name="Wang Q."/>
            <person name="Zhang B."/>
            <person name="Ji P."/>
            <person name="Bell-Sakyi L."/>
            <person name="Cui X.M."/>
            <person name="Yuan T.T."/>
            <person name="Jiang B.G."/>
            <person name="Yang W.F."/>
            <person name="Lam T.T."/>
            <person name="Chang Q.C."/>
            <person name="Ding S.J."/>
            <person name="Wang X.J."/>
            <person name="Zhu J.G."/>
            <person name="Ruan X.D."/>
            <person name="Zhao L."/>
            <person name="Wei J.T."/>
            <person name="Ye R.Z."/>
            <person name="Que T.C."/>
            <person name="Du C.H."/>
            <person name="Zhou Y.H."/>
            <person name="Cheng J.X."/>
            <person name="Dai P.F."/>
            <person name="Guo W.B."/>
            <person name="Han X.H."/>
            <person name="Huang E.J."/>
            <person name="Li L.F."/>
            <person name="Wei W."/>
            <person name="Gao Y.C."/>
            <person name="Liu J.Z."/>
            <person name="Shao H.Z."/>
            <person name="Wang X."/>
            <person name="Wang C.C."/>
            <person name="Yang T.C."/>
            <person name="Huo Q.B."/>
            <person name="Li W."/>
            <person name="Chen H.Y."/>
            <person name="Chen S.E."/>
            <person name="Zhou L.G."/>
            <person name="Ni X.B."/>
            <person name="Tian J.H."/>
            <person name="Sheng Y."/>
            <person name="Liu T."/>
            <person name="Pan Y.S."/>
            <person name="Xia L.Y."/>
            <person name="Li J."/>
            <person name="Zhao F."/>
            <person name="Cao W.C."/>
        </authorList>
    </citation>
    <scope>NUCLEOTIDE SEQUENCE [LARGE SCALE GENOMIC DNA]</scope>
    <source>
        <strain evidence="5">HaeL-2018</strain>
    </source>
</reference>
<evidence type="ECO:0000259" key="4">
    <source>
        <dbReference type="Pfam" id="PF05649"/>
    </source>
</evidence>
<dbReference type="InterPro" id="IPR042089">
    <property type="entry name" value="Peptidase_M13_dom_2"/>
</dbReference>
<dbReference type="OMA" id="NIVRARM"/>
<feature type="transmembrane region" description="Helical" evidence="3">
    <location>
        <begin position="138"/>
        <end position="163"/>
    </location>
</feature>
<dbReference type="VEuPathDB" id="VectorBase:HLOH_062174"/>
<organism evidence="5 6">
    <name type="scientific">Haemaphysalis longicornis</name>
    <name type="common">Bush tick</name>
    <dbReference type="NCBI Taxonomy" id="44386"/>
    <lineage>
        <taxon>Eukaryota</taxon>
        <taxon>Metazoa</taxon>
        <taxon>Ecdysozoa</taxon>
        <taxon>Arthropoda</taxon>
        <taxon>Chelicerata</taxon>
        <taxon>Arachnida</taxon>
        <taxon>Acari</taxon>
        <taxon>Parasitiformes</taxon>
        <taxon>Ixodida</taxon>
        <taxon>Ixodoidea</taxon>
        <taxon>Ixodidae</taxon>
        <taxon>Haemaphysalinae</taxon>
        <taxon>Haemaphysalis</taxon>
    </lineage>
</organism>
<keyword evidence="3" id="KW-0472">Membrane</keyword>
<dbReference type="GO" id="GO:0016485">
    <property type="term" value="P:protein processing"/>
    <property type="evidence" value="ECO:0007669"/>
    <property type="project" value="TreeGrafter"/>
</dbReference>
<dbReference type="Gene3D" id="3.40.390.10">
    <property type="entry name" value="Collagenase (Catalytic Domain)"/>
    <property type="match status" value="1"/>
</dbReference>
<evidence type="ECO:0000313" key="6">
    <source>
        <dbReference type="Proteomes" id="UP000821853"/>
    </source>
</evidence>
<keyword evidence="3" id="KW-1133">Transmembrane helix</keyword>
<proteinExistence type="inferred from homology"/>
<gene>
    <name evidence="5" type="ORF">HPB48_008333</name>
</gene>
<evidence type="ECO:0000313" key="5">
    <source>
        <dbReference type="EMBL" id="KAH9366247.1"/>
    </source>
</evidence>
<dbReference type="EMBL" id="JABSTR010000004">
    <property type="protein sequence ID" value="KAH9366247.1"/>
    <property type="molecule type" value="Genomic_DNA"/>
</dbReference>
<evidence type="ECO:0000256" key="1">
    <source>
        <dbReference type="ARBA" id="ARBA00007357"/>
    </source>
</evidence>
<dbReference type="PROSITE" id="PS51885">
    <property type="entry name" value="NEPRILYSIN"/>
    <property type="match status" value="1"/>
</dbReference>
<dbReference type="AlphaFoldDB" id="A0A9J6FTV9"/>